<feature type="non-terminal residue" evidence="2">
    <location>
        <position position="1"/>
    </location>
</feature>
<feature type="compositionally biased region" description="Basic and acidic residues" evidence="1">
    <location>
        <begin position="59"/>
        <end position="83"/>
    </location>
</feature>
<feature type="region of interest" description="Disordered" evidence="1">
    <location>
        <begin position="1"/>
        <end position="83"/>
    </location>
</feature>
<feature type="compositionally biased region" description="Basic and acidic residues" evidence="1">
    <location>
        <begin position="17"/>
        <end position="27"/>
    </location>
</feature>
<evidence type="ECO:0000313" key="3">
    <source>
        <dbReference type="Proteomes" id="UP000054495"/>
    </source>
</evidence>
<feature type="non-terminal residue" evidence="2">
    <location>
        <position position="137"/>
    </location>
</feature>
<accession>A0A0D6L729</accession>
<dbReference type="EMBL" id="KE129121">
    <property type="protein sequence ID" value="EPB65311.1"/>
    <property type="molecule type" value="Genomic_DNA"/>
</dbReference>
<keyword evidence="3" id="KW-1185">Reference proteome</keyword>
<dbReference type="Proteomes" id="UP000054495">
    <property type="component" value="Unassembled WGS sequence"/>
</dbReference>
<dbReference type="AlphaFoldDB" id="A0A0D6L729"/>
<evidence type="ECO:0000313" key="2">
    <source>
        <dbReference type="EMBL" id="EPB65311.1"/>
    </source>
</evidence>
<name>A0A0D6L729_9BILA</name>
<protein>
    <submittedName>
        <fullName evidence="2">Uncharacterized protein</fullName>
    </submittedName>
</protein>
<gene>
    <name evidence="2" type="ORF">ANCCEY_15626</name>
</gene>
<evidence type="ECO:0000256" key="1">
    <source>
        <dbReference type="SAM" id="MobiDB-lite"/>
    </source>
</evidence>
<proteinExistence type="predicted"/>
<reference evidence="2 3" key="1">
    <citation type="submission" date="2013-05" db="EMBL/GenBank/DDBJ databases">
        <title>Draft genome of the parasitic nematode Anyclostoma ceylanicum.</title>
        <authorList>
            <person name="Mitreva M."/>
        </authorList>
    </citation>
    <scope>NUCLEOTIDE SEQUENCE [LARGE SCALE GENOMIC DNA]</scope>
</reference>
<sequence>DLADETDVFMEFGHLSNETRKKIEEFRRRRKQAEEYNENSPVKPPKVRKDGEPEPEMSSEEKSLRGVKEDAKSKQKEKEVSDPLERLRQIENRLGQQRTKHQLGNVPKTCPNFVDAEKEHESTYFIILTVDKIRGCG</sequence>
<organism evidence="2 3">
    <name type="scientific">Ancylostoma ceylanicum</name>
    <dbReference type="NCBI Taxonomy" id="53326"/>
    <lineage>
        <taxon>Eukaryota</taxon>
        <taxon>Metazoa</taxon>
        <taxon>Ecdysozoa</taxon>
        <taxon>Nematoda</taxon>
        <taxon>Chromadorea</taxon>
        <taxon>Rhabditida</taxon>
        <taxon>Rhabditina</taxon>
        <taxon>Rhabditomorpha</taxon>
        <taxon>Strongyloidea</taxon>
        <taxon>Ancylostomatidae</taxon>
        <taxon>Ancylostomatinae</taxon>
        <taxon>Ancylostoma</taxon>
    </lineage>
</organism>